<dbReference type="Pfam" id="PF00588">
    <property type="entry name" value="SpoU_methylase"/>
    <property type="match status" value="1"/>
</dbReference>
<evidence type="ECO:0000313" key="6">
    <source>
        <dbReference type="EMBL" id="KAL3796924.1"/>
    </source>
</evidence>
<dbReference type="PANTHER" id="PTHR43191">
    <property type="entry name" value="RRNA METHYLTRANSFERASE 3"/>
    <property type="match status" value="1"/>
</dbReference>
<proteinExistence type="predicted"/>
<dbReference type="SUPFAM" id="SSF75217">
    <property type="entry name" value="alpha/beta knot"/>
    <property type="match status" value="1"/>
</dbReference>
<keyword evidence="1" id="KW-0489">Methyltransferase</keyword>
<accession>A0ABD3QAA3</accession>
<keyword evidence="4" id="KW-0812">Transmembrane</keyword>
<evidence type="ECO:0000256" key="3">
    <source>
        <dbReference type="SAM" id="MobiDB-lite"/>
    </source>
</evidence>
<dbReference type="InterPro" id="IPR029026">
    <property type="entry name" value="tRNA_m1G_MTases_N"/>
</dbReference>
<evidence type="ECO:0000259" key="5">
    <source>
        <dbReference type="Pfam" id="PF00588"/>
    </source>
</evidence>
<dbReference type="AlphaFoldDB" id="A0ABD3QAA3"/>
<keyword evidence="4" id="KW-0472">Membrane</keyword>
<dbReference type="InterPro" id="IPR051259">
    <property type="entry name" value="rRNA_Methyltransferase"/>
</dbReference>
<protein>
    <recommendedName>
        <fullName evidence="5">tRNA/rRNA methyltransferase SpoU type domain-containing protein</fullName>
    </recommendedName>
</protein>
<dbReference type="PANTHER" id="PTHR43191:SF7">
    <property type="entry name" value="OBP33PEP LIKE PROTEIN"/>
    <property type="match status" value="1"/>
</dbReference>
<dbReference type="EMBL" id="JABMIG020000058">
    <property type="protein sequence ID" value="KAL3796924.1"/>
    <property type="molecule type" value="Genomic_DNA"/>
</dbReference>
<sequence length="196" mass="21765">MPTGNPDTEQIPHRCTHPTPYLILTNIQKKQNIKNILLSSAAFGVPLVFVVGKMKMVRLDSLEEAVDRIKSMHCCNDMRQRVEQNRHRHHPSSLHDADKSQSYNDSTGTIPILGIEIDPTSISLEQCTFPTSTAFMMGNEGQGMTKKQMECCDGFLRIEQYGGGTASLNVSVAVGVVLHRFFRGGKSWDGIDLSTE</sequence>
<keyword evidence="4" id="KW-1133">Transmembrane helix</keyword>
<organism evidence="6 7">
    <name type="scientific">Cyclotella cryptica</name>
    <dbReference type="NCBI Taxonomy" id="29204"/>
    <lineage>
        <taxon>Eukaryota</taxon>
        <taxon>Sar</taxon>
        <taxon>Stramenopiles</taxon>
        <taxon>Ochrophyta</taxon>
        <taxon>Bacillariophyta</taxon>
        <taxon>Coscinodiscophyceae</taxon>
        <taxon>Thalassiosirophycidae</taxon>
        <taxon>Stephanodiscales</taxon>
        <taxon>Stephanodiscaceae</taxon>
        <taxon>Cyclotella</taxon>
    </lineage>
</organism>
<dbReference type="InterPro" id="IPR029028">
    <property type="entry name" value="Alpha/beta_knot_MTases"/>
</dbReference>
<keyword evidence="7" id="KW-1185">Reference proteome</keyword>
<evidence type="ECO:0000256" key="2">
    <source>
        <dbReference type="ARBA" id="ARBA00022679"/>
    </source>
</evidence>
<reference evidence="6 7" key="1">
    <citation type="journal article" date="2020" name="G3 (Bethesda)">
        <title>Improved Reference Genome for Cyclotella cryptica CCMP332, a Model for Cell Wall Morphogenesis, Salinity Adaptation, and Lipid Production in Diatoms (Bacillariophyta).</title>
        <authorList>
            <person name="Roberts W.R."/>
            <person name="Downey K.M."/>
            <person name="Ruck E.C."/>
            <person name="Traller J.C."/>
            <person name="Alverson A.J."/>
        </authorList>
    </citation>
    <scope>NUCLEOTIDE SEQUENCE [LARGE SCALE GENOMIC DNA]</scope>
    <source>
        <strain evidence="6 7">CCMP332</strain>
    </source>
</reference>
<evidence type="ECO:0000256" key="1">
    <source>
        <dbReference type="ARBA" id="ARBA00022603"/>
    </source>
</evidence>
<dbReference type="Proteomes" id="UP001516023">
    <property type="component" value="Unassembled WGS sequence"/>
</dbReference>
<feature type="domain" description="tRNA/rRNA methyltransferase SpoU type" evidence="5">
    <location>
        <begin position="21"/>
        <end position="179"/>
    </location>
</feature>
<evidence type="ECO:0000313" key="7">
    <source>
        <dbReference type="Proteomes" id="UP001516023"/>
    </source>
</evidence>
<dbReference type="Gene3D" id="3.40.1280.10">
    <property type="match status" value="1"/>
</dbReference>
<feature type="transmembrane region" description="Helical" evidence="4">
    <location>
        <begin position="33"/>
        <end position="52"/>
    </location>
</feature>
<gene>
    <name evidence="6" type="ORF">HJC23_000677</name>
</gene>
<keyword evidence="2" id="KW-0808">Transferase</keyword>
<feature type="region of interest" description="Disordered" evidence="3">
    <location>
        <begin position="82"/>
        <end position="104"/>
    </location>
</feature>
<dbReference type="GO" id="GO:0032259">
    <property type="term" value="P:methylation"/>
    <property type="evidence" value="ECO:0007669"/>
    <property type="project" value="UniProtKB-KW"/>
</dbReference>
<dbReference type="InterPro" id="IPR001537">
    <property type="entry name" value="SpoU_MeTrfase"/>
</dbReference>
<comment type="caution">
    <text evidence="6">The sequence shown here is derived from an EMBL/GenBank/DDBJ whole genome shotgun (WGS) entry which is preliminary data.</text>
</comment>
<dbReference type="GO" id="GO:0008168">
    <property type="term" value="F:methyltransferase activity"/>
    <property type="evidence" value="ECO:0007669"/>
    <property type="project" value="UniProtKB-KW"/>
</dbReference>
<evidence type="ECO:0000256" key="4">
    <source>
        <dbReference type="SAM" id="Phobius"/>
    </source>
</evidence>
<name>A0ABD3QAA3_9STRA</name>